<evidence type="ECO:0000313" key="3">
    <source>
        <dbReference type="Proteomes" id="UP000295807"/>
    </source>
</evidence>
<reference evidence="2 3" key="1">
    <citation type="submission" date="2019-03" db="EMBL/GenBank/DDBJ databases">
        <title>Genomic Encyclopedia of Type Strains, Phase IV (KMG-IV): sequencing the most valuable type-strain genomes for metagenomic binning, comparative biology and taxonomic classification.</title>
        <authorList>
            <person name="Goeker M."/>
        </authorList>
    </citation>
    <scope>NUCLEOTIDE SEQUENCE [LARGE SCALE GENOMIC DNA]</scope>
    <source>
        <strain evidence="2 3">DSM 21100</strain>
    </source>
</reference>
<dbReference type="EMBL" id="SMAD01000006">
    <property type="protein sequence ID" value="TCS86789.1"/>
    <property type="molecule type" value="Genomic_DNA"/>
</dbReference>
<organism evidence="2 3">
    <name type="scientific">Anseongella ginsenosidimutans</name>
    <dbReference type="NCBI Taxonomy" id="496056"/>
    <lineage>
        <taxon>Bacteria</taxon>
        <taxon>Pseudomonadati</taxon>
        <taxon>Bacteroidota</taxon>
        <taxon>Sphingobacteriia</taxon>
        <taxon>Sphingobacteriales</taxon>
        <taxon>Sphingobacteriaceae</taxon>
        <taxon>Anseongella</taxon>
    </lineage>
</organism>
<dbReference type="OrthoDB" id="782779at2"/>
<feature type="domain" description="Probable sensor" evidence="1">
    <location>
        <begin position="34"/>
        <end position="123"/>
    </location>
</feature>
<dbReference type="AlphaFoldDB" id="A0A4R3KRM7"/>
<protein>
    <recommendedName>
        <fullName evidence="1">Probable sensor domain-containing protein</fullName>
    </recommendedName>
</protein>
<name>A0A4R3KRM7_9SPHI</name>
<dbReference type="Proteomes" id="UP000295807">
    <property type="component" value="Unassembled WGS sequence"/>
</dbReference>
<dbReference type="InterPro" id="IPR048551">
    <property type="entry name" value="DACNV"/>
</dbReference>
<dbReference type="Pfam" id="PF21751">
    <property type="entry name" value="DACNV"/>
    <property type="match status" value="1"/>
</dbReference>
<proteinExistence type="predicted"/>
<evidence type="ECO:0000313" key="2">
    <source>
        <dbReference type="EMBL" id="TCS86789.1"/>
    </source>
</evidence>
<accession>A0A4R3KRM7</accession>
<evidence type="ECO:0000259" key="1">
    <source>
        <dbReference type="Pfam" id="PF21751"/>
    </source>
</evidence>
<sequence>MISEPTYLAARMVSSTLEAHFTEHWDAGCFGKKEEKQLPPAAYIEAIIDAAFWASLQREEGYSPKISLAFLKPAQAGKPLIFGQKVRLTPYNLVKLSPAVTQPGIHLGVWHEDNDLYIWGSTHFIPEFCFVLEVVEPGLLVVKHKQIGGFGKFVNVAILKGDQIKIVDKNSIASDTSPSLLTSLLGHPMSLRTGEAVNVLVELAASIRSHGKGALVLVVPPGTQKWRESVIHPISYPVIPAYEALADLLQMDEHQRGTPEWQESFLRAVDIVGGFTAVDGATILTQQHSLLAFGAKVARAAMSDPAEQVMMTEPVSGSEARIVHPAKIGGTRHLAAAQFVHDQRDSIALVASQDGRFTVFVWSEKLSMVHAHRIDVLLL</sequence>
<keyword evidence="3" id="KW-1185">Reference proteome</keyword>
<comment type="caution">
    <text evidence="2">The sequence shown here is derived from an EMBL/GenBank/DDBJ whole genome shotgun (WGS) entry which is preliminary data.</text>
</comment>
<gene>
    <name evidence="2" type="ORF">EDD80_10699</name>
</gene>
<dbReference type="RefSeq" id="WP_132129353.1">
    <property type="nucleotide sequence ID" value="NZ_CP042432.1"/>
</dbReference>